<keyword evidence="1" id="KW-1185">Reference proteome</keyword>
<proteinExistence type="predicted"/>
<evidence type="ECO:0000313" key="1">
    <source>
        <dbReference type="Proteomes" id="UP000887565"/>
    </source>
</evidence>
<dbReference type="WBParaSite" id="nRc.2.0.1.t34893-RA">
    <property type="protein sequence ID" value="nRc.2.0.1.t34893-RA"/>
    <property type="gene ID" value="nRc.2.0.1.g34893"/>
</dbReference>
<sequence length="172" mass="18954">MADEGNKIELKSLQRTMPKHSDVIGCILCEPPVRHNSVVLLRQQSGAAELAFIYRLFIAHIFFCSSVSHSRLLRGPLASVHVLNDFLSGAGAVPPLANIEAGVTIPTRAQHWPGSGPVDWLQHQSYGWNVIFLLSKSIQKLNFPGLSENVRAEADILKNTHFDSPEMALAYT</sequence>
<accession>A0A915KAF0</accession>
<name>A0A915KAF0_ROMCU</name>
<organism evidence="1 2">
    <name type="scientific">Romanomermis culicivorax</name>
    <name type="common">Nematode worm</name>
    <dbReference type="NCBI Taxonomy" id="13658"/>
    <lineage>
        <taxon>Eukaryota</taxon>
        <taxon>Metazoa</taxon>
        <taxon>Ecdysozoa</taxon>
        <taxon>Nematoda</taxon>
        <taxon>Enoplea</taxon>
        <taxon>Dorylaimia</taxon>
        <taxon>Mermithida</taxon>
        <taxon>Mermithoidea</taxon>
        <taxon>Mermithidae</taxon>
        <taxon>Romanomermis</taxon>
    </lineage>
</organism>
<dbReference type="Proteomes" id="UP000887565">
    <property type="component" value="Unplaced"/>
</dbReference>
<protein>
    <submittedName>
        <fullName evidence="2">Uncharacterized protein</fullName>
    </submittedName>
</protein>
<reference evidence="2" key="1">
    <citation type="submission" date="2022-11" db="UniProtKB">
        <authorList>
            <consortium name="WormBaseParasite"/>
        </authorList>
    </citation>
    <scope>IDENTIFICATION</scope>
</reference>
<evidence type="ECO:0000313" key="2">
    <source>
        <dbReference type="WBParaSite" id="nRc.2.0.1.t34893-RA"/>
    </source>
</evidence>
<dbReference type="AlphaFoldDB" id="A0A915KAF0"/>